<evidence type="ECO:0000313" key="5">
    <source>
        <dbReference type="Proteomes" id="UP000532247"/>
    </source>
</evidence>
<organism evidence="2 5">
    <name type="scientific">Vibrio alginolyticus</name>
    <dbReference type="NCBI Taxonomy" id="663"/>
    <lineage>
        <taxon>Bacteria</taxon>
        <taxon>Pseudomonadati</taxon>
        <taxon>Pseudomonadota</taxon>
        <taxon>Gammaproteobacteria</taxon>
        <taxon>Vibrionales</taxon>
        <taxon>Vibrionaceae</taxon>
        <taxon>Vibrio</taxon>
    </lineage>
</organism>
<dbReference type="EMBL" id="VTYF01000002">
    <property type="protein sequence ID" value="NOI08543.1"/>
    <property type="molecule type" value="Genomic_DNA"/>
</dbReference>
<dbReference type="Proteomes" id="UP000532247">
    <property type="component" value="Unassembled WGS sequence"/>
</dbReference>
<protein>
    <submittedName>
        <fullName evidence="2">Uncharacterized protein</fullName>
    </submittedName>
</protein>
<sequence length="67" mass="7637">MINCLLSFSQIKIEAQLLSKLLRKRCIANNFTAVLIQEVLINALENQAAEICDVIMIAFRDRRPDFG</sequence>
<gene>
    <name evidence="3" type="ORF">AL553_020300</name>
    <name evidence="2" type="ORF">F0254_06635</name>
    <name evidence="1" type="ORF">GHY86_01715</name>
</gene>
<keyword evidence="4" id="KW-1185">Reference proteome</keyword>
<evidence type="ECO:0000313" key="1">
    <source>
        <dbReference type="EMBL" id="EGQ9133871.1"/>
    </source>
</evidence>
<reference evidence="2 5" key="2">
    <citation type="submission" date="2019-09" db="EMBL/GenBank/DDBJ databases">
        <title>Draft genome sequencing and comparative genomics of hatchery-associated Vibrios.</title>
        <authorList>
            <person name="Kehlet-Delgado H."/>
            <person name="Mueller R.S."/>
        </authorList>
    </citation>
    <scope>NUCLEOTIDE SEQUENCE [LARGE SCALE GENOMIC DNA]</scope>
    <source>
        <strain evidence="2 5">081416A</strain>
    </source>
</reference>
<proteinExistence type="predicted"/>
<evidence type="ECO:0000313" key="2">
    <source>
        <dbReference type="EMBL" id="NOI08543.1"/>
    </source>
</evidence>
<reference evidence="1" key="3">
    <citation type="submission" date="2019-11" db="EMBL/GenBank/DDBJ databases">
        <authorList>
            <consortium name="PulseNet: The National Subtyping Network for Foodborne Disease Surveillance"/>
            <person name="Tarr C.L."/>
            <person name="Trees E."/>
            <person name="Katz L.S."/>
            <person name="Carleton-Romer H.A."/>
            <person name="Stroika S."/>
            <person name="Kucerova Z."/>
            <person name="Roache K.F."/>
            <person name="Sabol A.L."/>
            <person name="Besser J."/>
            <person name="Gerner-Smidt P."/>
        </authorList>
    </citation>
    <scope>NUCLEOTIDE SEQUENCE</scope>
    <source>
        <strain evidence="1">PNUSAV001129</strain>
    </source>
</reference>
<dbReference type="AlphaFoldDB" id="A0A7Y4B0N6"/>
<evidence type="ECO:0000313" key="4">
    <source>
        <dbReference type="Proteomes" id="UP000054316"/>
    </source>
</evidence>
<name>A0A7Y4B0N6_VIBAL</name>
<accession>A0A7Y4B0N6</accession>
<reference evidence="3 4" key="1">
    <citation type="submission" date="2017-12" db="EMBL/GenBank/DDBJ databases">
        <title>FDA dAtabase for Regulatory Grade micrObial Sequences (FDA-ARGOS): Supporting development and validation of Infectious Disease Dx tests.</title>
        <authorList>
            <person name="Hoffmann M."/>
            <person name="Allard M."/>
            <person name="Evans P."/>
            <person name="Brown E."/>
            <person name="Tallon L.J."/>
            <person name="Sadzewicz L."/>
            <person name="Sengamalay N."/>
            <person name="Ott S."/>
            <person name="Godinez A."/>
            <person name="Nagaraj S."/>
            <person name="Vavikolanu K."/>
            <person name="Aluvathingal J."/>
            <person name="Nadendla S."/>
            <person name="Hobson J."/>
            <person name="Sichtig H."/>
        </authorList>
    </citation>
    <scope>NUCLEOTIDE SEQUENCE [LARGE SCALE GENOMIC DNA]</scope>
    <source>
        <strain evidence="4">ATCC 17749</strain>
        <strain evidence="3">FDAARGOS_97</strain>
    </source>
</reference>
<dbReference type="Proteomes" id="UP000054316">
    <property type="component" value="Unassembled WGS sequence"/>
</dbReference>
<dbReference type="Proteomes" id="UP000714625">
    <property type="component" value="Unassembled WGS sequence"/>
</dbReference>
<evidence type="ECO:0000313" key="3">
    <source>
        <dbReference type="EMBL" id="PNP19985.1"/>
    </source>
</evidence>
<comment type="caution">
    <text evidence="2">The sequence shown here is derived from an EMBL/GenBank/DDBJ whole genome shotgun (WGS) entry which is preliminary data.</text>
</comment>
<dbReference type="EMBL" id="LOSN02000002">
    <property type="protein sequence ID" value="PNP19985.1"/>
    <property type="molecule type" value="Genomic_DNA"/>
</dbReference>
<dbReference type="EMBL" id="AAXMUW010000002">
    <property type="protein sequence ID" value="EGQ9133871.1"/>
    <property type="molecule type" value="Genomic_DNA"/>
</dbReference>